<comment type="caution">
    <text evidence="3">The sequence shown here is derived from an EMBL/GenBank/DDBJ whole genome shotgun (WGS) entry which is preliminary data.</text>
</comment>
<dbReference type="Proteomes" id="UP000550707">
    <property type="component" value="Unassembled WGS sequence"/>
</dbReference>
<organism evidence="3 4">
    <name type="scientific">Molossus molossus</name>
    <name type="common">Pallas' mastiff bat</name>
    <name type="synonym">Vespertilio molossus</name>
    <dbReference type="NCBI Taxonomy" id="27622"/>
    <lineage>
        <taxon>Eukaryota</taxon>
        <taxon>Metazoa</taxon>
        <taxon>Chordata</taxon>
        <taxon>Craniata</taxon>
        <taxon>Vertebrata</taxon>
        <taxon>Euteleostomi</taxon>
        <taxon>Mammalia</taxon>
        <taxon>Eutheria</taxon>
        <taxon>Laurasiatheria</taxon>
        <taxon>Chiroptera</taxon>
        <taxon>Yangochiroptera</taxon>
        <taxon>Molossidae</taxon>
        <taxon>Molossus</taxon>
    </lineage>
</organism>
<dbReference type="PANTHER" id="PTHR47884:SF1">
    <property type="entry name" value="PROSTATE AND TESTIS EXPRESSED PROTEIN 2"/>
    <property type="match status" value="1"/>
</dbReference>
<feature type="domain" description="UPAR/Ly6" evidence="2">
    <location>
        <begin position="31"/>
        <end position="109"/>
    </location>
</feature>
<keyword evidence="1" id="KW-0732">Signal</keyword>
<dbReference type="FunCoup" id="A0A7J8BZ28">
    <property type="interactions" value="6"/>
</dbReference>
<dbReference type="CDD" id="cd23578">
    <property type="entry name" value="TFP_LU_ECD_PATE2"/>
    <property type="match status" value="1"/>
</dbReference>
<dbReference type="GO" id="GO:0005615">
    <property type="term" value="C:extracellular space"/>
    <property type="evidence" value="ECO:0007669"/>
    <property type="project" value="TreeGrafter"/>
</dbReference>
<dbReference type="InParanoid" id="A0A7J8BZ28"/>
<feature type="signal peptide" evidence="1">
    <location>
        <begin position="1"/>
        <end position="22"/>
    </location>
</feature>
<name>A0A7J8BZ28_MOLMO</name>
<accession>A0A7J8BZ28</accession>
<dbReference type="EMBL" id="JACASF010000022">
    <property type="protein sequence ID" value="KAF6403860.1"/>
    <property type="molecule type" value="Genomic_DNA"/>
</dbReference>
<gene>
    <name evidence="3" type="ORF">HJG59_013856</name>
</gene>
<evidence type="ECO:0000313" key="3">
    <source>
        <dbReference type="EMBL" id="KAF6403860.1"/>
    </source>
</evidence>
<sequence length="113" mass="12968">MSILFLLGTVFLLCTNNGGLRAFLTEPSIFCYKCKKFHLGLCYDQMSSCILKYQQSCAIENFYVLTKKGRSIYFYSKLSCMTNCEDVSFLGFEKRTELICCRHSNYCNIPQGA</sequence>
<dbReference type="InterPro" id="IPR029691">
    <property type="entry name" value="PATE2"/>
</dbReference>
<dbReference type="InterPro" id="IPR059168">
    <property type="entry name" value="PATE2-like_ECD_3FTx"/>
</dbReference>
<evidence type="ECO:0000259" key="2">
    <source>
        <dbReference type="Pfam" id="PF00021"/>
    </source>
</evidence>
<protein>
    <submittedName>
        <fullName evidence="3">Prostate and testis expressed 2</fullName>
    </submittedName>
</protein>
<reference evidence="3 4" key="1">
    <citation type="journal article" date="2020" name="Nature">
        <title>Six reference-quality genomes reveal evolution of bat adaptations.</title>
        <authorList>
            <person name="Jebb D."/>
            <person name="Huang Z."/>
            <person name="Pippel M."/>
            <person name="Hughes G.M."/>
            <person name="Lavrichenko K."/>
            <person name="Devanna P."/>
            <person name="Winkler S."/>
            <person name="Jermiin L.S."/>
            <person name="Skirmuntt E.C."/>
            <person name="Katzourakis A."/>
            <person name="Burkitt-Gray L."/>
            <person name="Ray D.A."/>
            <person name="Sullivan K.A.M."/>
            <person name="Roscito J.G."/>
            <person name="Kirilenko B.M."/>
            <person name="Davalos L.M."/>
            <person name="Corthals A.P."/>
            <person name="Power M.L."/>
            <person name="Jones G."/>
            <person name="Ransome R.D."/>
            <person name="Dechmann D.K.N."/>
            <person name="Locatelli A.G."/>
            <person name="Puechmaille S.J."/>
            <person name="Fedrigo O."/>
            <person name="Jarvis E.D."/>
            <person name="Hiller M."/>
            <person name="Vernes S.C."/>
            <person name="Myers E.W."/>
            <person name="Teeling E.C."/>
        </authorList>
    </citation>
    <scope>NUCLEOTIDE SEQUENCE [LARGE SCALE GENOMIC DNA]</scope>
    <source>
        <strain evidence="3">MMolMol1</strain>
        <tissue evidence="3">Muscle</tissue>
    </source>
</reference>
<proteinExistence type="predicted"/>
<keyword evidence="4" id="KW-1185">Reference proteome</keyword>
<dbReference type="InterPro" id="IPR016054">
    <property type="entry name" value="LY6_UPA_recep-like"/>
</dbReference>
<dbReference type="Pfam" id="PF00021">
    <property type="entry name" value="UPAR_LY6"/>
    <property type="match status" value="1"/>
</dbReference>
<dbReference type="PANTHER" id="PTHR47884">
    <property type="entry name" value="PROSTATE AND TESTIS EXPRESSED PROTEIN 2"/>
    <property type="match status" value="1"/>
</dbReference>
<feature type="chain" id="PRO_5029465516" evidence="1">
    <location>
        <begin position="23"/>
        <end position="113"/>
    </location>
</feature>
<dbReference type="AlphaFoldDB" id="A0A7J8BZ28"/>
<evidence type="ECO:0000313" key="4">
    <source>
        <dbReference type="Proteomes" id="UP000550707"/>
    </source>
</evidence>
<evidence type="ECO:0000256" key="1">
    <source>
        <dbReference type="SAM" id="SignalP"/>
    </source>
</evidence>